<dbReference type="SUPFAM" id="SSF56796">
    <property type="entry name" value="Dehydroquinate synthase-like"/>
    <property type="match status" value="1"/>
</dbReference>
<dbReference type="Gene3D" id="3.40.50.1970">
    <property type="match status" value="1"/>
</dbReference>
<sequence length="69" mass="7852">MRARAASDMNWFRVPPKVYFKGGSLEVALAELNGLRRAFIVTDKKLFDMDYANRVSSILDTMHIQSQAC</sequence>
<accession>A0A699YQQ7</accession>
<evidence type="ECO:0000313" key="2">
    <source>
        <dbReference type="Proteomes" id="UP000485058"/>
    </source>
</evidence>
<evidence type="ECO:0000313" key="1">
    <source>
        <dbReference type="EMBL" id="GFH08509.1"/>
    </source>
</evidence>
<protein>
    <submittedName>
        <fullName evidence="1">Aldehyde-alcohol dehydrogenase</fullName>
    </submittedName>
</protein>
<keyword evidence="2" id="KW-1185">Reference proteome</keyword>
<dbReference type="EMBL" id="BLLF01000166">
    <property type="protein sequence ID" value="GFH08509.1"/>
    <property type="molecule type" value="Genomic_DNA"/>
</dbReference>
<proteinExistence type="predicted"/>
<dbReference type="Proteomes" id="UP000485058">
    <property type="component" value="Unassembled WGS sequence"/>
</dbReference>
<feature type="non-terminal residue" evidence="1">
    <location>
        <position position="1"/>
    </location>
</feature>
<reference evidence="1 2" key="1">
    <citation type="submission" date="2020-02" db="EMBL/GenBank/DDBJ databases">
        <title>Draft genome sequence of Haematococcus lacustris strain NIES-144.</title>
        <authorList>
            <person name="Morimoto D."/>
            <person name="Nakagawa S."/>
            <person name="Yoshida T."/>
            <person name="Sawayama S."/>
        </authorList>
    </citation>
    <scope>NUCLEOTIDE SEQUENCE [LARGE SCALE GENOMIC DNA]</scope>
    <source>
        <strain evidence="1 2">NIES-144</strain>
    </source>
</reference>
<dbReference type="AlphaFoldDB" id="A0A699YQQ7"/>
<comment type="caution">
    <text evidence="1">The sequence shown here is derived from an EMBL/GenBank/DDBJ whole genome shotgun (WGS) entry which is preliminary data.</text>
</comment>
<organism evidence="1 2">
    <name type="scientific">Haematococcus lacustris</name>
    <name type="common">Green alga</name>
    <name type="synonym">Haematococcus pluvialis</name>
    <dbReference type="NCBI Taxonomy" id="44745"/>
    <lineage>
        <taxon>Eukaryota</taxon>
        <taxon>Viridiplantae</taxon>
        <taxon>Chlorophyta</taxon>
        <taxon>core chlorophytes</taxon>
        <taxon>Chlorophyceae</taxon>
        <taxon>CS clade</taxon>
        <taxon>Chlamydomonadales</taxon>
        <taxon>Haematococcaceae</taxon>
        <taxon>Haematococcus</taxon>
    </lineage>
</organism>
<gene>
    <name evidence="1" type="ORF">HaLaN_03483</name>
</gene>
<name>A0A699YQQ7_HAELA</name>